<accession>A0ABS8IKB5</accession>
<name>A0ABS8IKB5_9NOSO</name>
<sequence>MQFLQLSLKTEHNYRRLSKKQCDFTSGILMILKYLRATSPTTKGDNSLEIDLNRHLSYAHHSPTPTIHC</sequence>
<comment type="caution">
    <text evidence="1">The sequence shown here is derived from an EMBL/GenBank/DDBJ whole genome shotgun (WGS) entry which is preliminary data.</text>
</comment>
<dbReference type="Proteomes" id="UP001199525">
    <property type="component" value="Unassembled WGS sequence"/>
</dbReference>
<protein>
    <recommendedName>
        <fullName evidence="3">Transposase</fullName>
    </recommendedName>
</protein>
<proteinExistence type="predicted"/>
<dbReference type="EMBL" id="JAIVFQ010000141">
    <property type="protein sequence ID" value="MCC5604614.1"/>
    <property type="molecule type" value="Genomic_DNA"/>
</dbReference>
<evidence type="ECO:0000313" key="2">
    <source>
        <dbReference type="Proteomes" id="UP001199525"/>
    </source>
</evidence>
<reference evidence="1 2" key="1">
    <citation type="journal article" date="2021" name="Microorganisms">
        <title>Genome Evolution of Filamentous Cyanobacterium Nostoc Species: From Facultative Symbiosis to Free Living.</title>
        <authorList>
            <person name="Huo D."/>
            <person name="Li H."/>
            <person name="Cai F."/>
            <person name="Guo X."/>
            <person name="Qiao Z."/>
            <person name="Wang W."/>
            <person name="Yu G."/>
            <person name="Li R."/>
        </authorList>
    </citation>
    <scope>NUCLEOTIDE SEQUENCE [LARGE SCALE GENOMIC DNA]</scope>
    <source>
        <strain evidence="1 2">CHAB 5714</strain>
    </source>
</reference>
<gene>
    <name evidence="1" type="ORF">LC586_37105</name>
</gene>
<dbReference type="RefSeq" id="WP_229490586.1">
    <property type="nucleotide sequence ID" value="NZ_JAIVFQ010000141.1"/>
</dbReference>
<evidence type="ECO:0008006" key="3">
    <source>
        <dbReference type="Google" id="ProtNLM"/>
    </source>
</evidence>
<evidence type="ECO:0000313" key="1">
    <source>
        <dbReference type="EMBL" id="MCC5604614.1"/>
    </source>
</evidence>
<keyword evidence="2" id="KW-1185">Reference proteome</keyword>
<organism evidence="1 2">
    <name type="scientific">Nostoc favosum CHAB5714</name>
    <dbReference type="NCBI Taxonomy" id="2780399"/>
    <lineage>
        <taxon>Bacteria</taxon>
        <taxon>Bacillati</taxon>
        <taxon>Cyanobacteriota</taxon>
        <taxon>Cyanophyceae</taxon>
        <taxon>Nostocales</taxon>
        <taxon>Nostocaceae</taxon>
        <taxon>Nostoc</taxon>
        <taxon>Nostoc favosum</taxon>
    </lineage>
</organism>